<protein>
    <submittedName>
        <fullName evidence="3">Uncharacterized protein K02A2.6-like</fullName>
    </submittedName>
</protein>
<feature type="domain" description="Reverse transcriptase" evidence="1">
    <location>
        <begin position="1"/>
        <end position="201"/>
    </location>
</feature>
<dbReference type="GeneID" id="106813594"/>
<dbReference type="CDD" id="cd01647">
    <property type="entry name" value="RT_LTR"/>
    <property type="match status" value="1"/>
</dbReference>
<dbReference type="Pfam" id="PF17919">
    <property type="entry name" value="RT_RNaseH_2"/>
    <property type="match status" value="1"/>
</dbReference>
<dbReference type="PANTHER" id="PTHR37984:SF13">
    <property type="entry name" value="RIBONUCLEASE H"/>
    <property type="match status" value="1"/>
</dbReference>
<evidence type="ECO:0000313" key="2">
    <source>
        <dbReference type="Proteomes" id="UP000695022"/>
    </source>
</evidence>
<reference evidence="3" key="1">
    <citation type="submission" date="2025-08" db="UniProtKB">
        <authorList>
            <consortium name="RefSeq"/>
        </authorList>
    </citation>
    <scope>IDENTIFICATION</scope>
</reference>
<evidence type="ECO:0000313" key="3">
    <source>
        <dbReference type="RefSeq" id="XP_014673257.1"/>
    </source>
</evidence>
<dbReference type="InterPro" id="IPR012337">
    <property type="entry name" value="RNaseH-like_sf"/>
</dbReference>
<dbReference type="PROSITE" id="PS50878">
    <property type="entry name" value="RT_POL"/>
    <property type="match status" value="1"/>
</dbReference>
<dbReference type="SUPFAM" id="SSF56672">
    <property type="entry name" value="DNA/RNA polymerases"/>
    <property type="match status" value="1"/>
</dbReference>
<name>A0ABM1EM36_PRICU</name>
<dbReference type="InterPro" id="IPR050951">
    <property type="entry name" value="Retrovirus_Pol_polyprotein"/>
</dbReference>
<dbReference type="Gene3D" id="3.10.10.10">
    <property type="entry name" value="HIV Type 1 Reverse Transcriptase, subunit A, domain 1"/>
    <property type="match status" value="2"/>
</dbReference>
<dbReference type="InterPro" id="IPR000477">
    <property type="entry name" value="RT_dom"/>
</dbReference>
<sequence length="495" mass="55439">MKNVIASIHVKSEATPVFCKARTVPYLMKPKIDQELDRLIEANIIQPVVSAEWAAPIVPILKPDNTIATHFRHLKISATLSGGVLFTKLDMAHAYQQIELDERSKQYTTINTHRGLFVYSRLAFGISSAPAIFQRVIENLLAGIPRTAVYLDDILVSGASKEKHQANLEEVLQRLAETGLRLRKNKCCFGMTSVQYLGHQISKDGLATLDNRVIAIVAAPKPKDVKQVRAFLAYGVGAVLAHVIAGDEHPVCYHSRTLQPAEKNYAQVEKEALAMMRWALILQGYDYELVYRPGPSIANADALSRLPLPQTIEIPVPPSVVNLMQHLEGCPVTCTMIQQDTKLDSVMVNRYRPAKAPLHPWEYAANPWSRIHVDFAGPFLGHMFLVIADSHTKWLEVFMMQKITSQKTVEKLRFCFATHKFISANGICHTFTAPYHPSSNGLTERAVQSFKEKMKHMQTDSLQTRLTRWLANLSHTAFNHWSLSSRAAASTSTQV</sequence>
<dbReference type="PANTHER" id="PTHR37984">
    <property type="entry name" value="PROTEIN CBG26694"/>
    <property type="match status" value="1"/>
</dbReference>
<dbReference type="SUPFAM" id="SSF53098">
    <property type="entry name" value="Ribonuclease H-like"/>
    <property type="match status" value="1"/>
</dbReference>
<organism evidence="2 3">
    <name type="scientific">Priapulus caudatus</name>
    <name type="common">Priapulid worm</name>
    <dbReference type="NCBI Taxonomy" id="37621"/>
    <lineage>
        <taxon>Eukaryota</taxon>
        <taxon>Metazoa</taxon>
        <taxon>Ecdysozoa</taxon>
        <taxon>Scalidophora</taxon>
        <taxon>Priapulida</taxon>
        <taxon>Priapulimorpha</taxon>
        <taxon>Priapulimorphida</taxon>
        <taxon>Priapulidae</taxon>
        <taxon>Priapulus</taxon>
    </lineage>
</organism>
<dbReference type="Proteomes" id="UP000695022">
    <property type="component" value="Unplaced"/>
</dbReference>
<keyword evidence="2" id="KW-1185">Reference proteome</keyword>
<dbReference type="Gene3D" id="3.30.70.270">
    <property type="match status" value="1"/>
</dbReference>
<dbReference type="InterPro" id="IPR041577">
    <property type="entry name" value="RT_RNaseH_2"/>
</dbReference>
<accession>A0ABM1EM36</accession>
<dbReference type="Gene3D" id="3.30.420.10">
    <property type="entry name" value="Ribonuclease H-like superfamily/Ribonuclease H"/>
    <property type="match status" value="1"/>
</dbReference>
<dbReference type="InterPro" id="IPR036397">
    <property type="entry name" value="RNaseH_sf"/>
</dbReference>
<dbReference type="InterPro" id="IPR043502">
    <property type="entry name" value="DNA/RNA_pol_sf"/>
</dbReference>
<evidence type="ECO:0000259" key="1">
    <source>
        <dbReference type="PROSITE" id="PS50878"/>
    </source>
</evidence>
<dbReference type="Pfam" id="PF00078">
    <property type="entry name" value="RVT_1"/>
    <property type="match status" value="1"/>
</dbReference>
<gene>
    <name evidence="3" type="primary">LOC106813594</name>
</gene>
<dbReference type="InterPro" id="IPR043128">
    <property type="entry name" value="Rev_trsase/Diguanyl_cyclase"/>
</dbReference>
<dbReference type="RefSeq" id="XP_014673257.1">
    <property type="nucleotide sequence ID" value="XM_014817771.1"/>
</dbReference>
<proteinExistence type="predicted"/>